<reference evidence="2 3" key="1">
    <citation type="journal article" date="2024" name="BMC Genomics">
        <title>De novo assembly and annotation of Popillia japonica's genome with initial clues to its potential as an invasive pest.</title>
        <authorList>
            <person name="Cucini C."/>
            <person name="Boschi S."/>
            <person name="Funari R."/>
            <person name="Cardaioli E."/>
            <person name="Iannotti N."/>
            <person name="Marturano G."/>
            <person name="Paoli F."/>
            <person name="Bruttini M."/>
            <person name="Carapelli A."/>
            <person name="Frati F."/>
            <person name="Nardi F."/>
        </authorList>
    </citation>
    <scope>NUCLEOTIDE SEQUENCE [LARGE SCALE GENOMIC DNA]</scope>
    <source>
        <strain evidence="2">DMR45628</strain>
    </source>
</reference>
<keyword evidence="3" id="KW-1185">Reference proteome</keyword>
<feature type="compositionally biased region" description="Basic and acidic residues" evidence="1">
    <location>
        <begin position="637"/>
        <end position="649"/>
    </location>
</feature>
<sequence length="1903" mass="212238">MEFTPSQIARLVLGYLKAEKCHTAFDTFYNTSPHFEYSSNNKRAKYVVTRVQGNSLRDFLNEYALIYNLVQERLEPTDYYDECSSRNLVDQLTYLLDKFCQTGQNTPQRSRSSTPILKQSYKNKSPFQQDLSVIEEQASSELNTTPLEDLPGNSHEFNKTPARRPGIKTNKNTAIEESDSGDSPDNVQEEVQDIEVLKQTLLEHTELHEKIAENINLVINTNDTNKIADEKISNELNSAIKAIVEKTEADPIFEKLIGDLIGSTEQANTIDRRYLAQNDALSSQSIFSYPDIQQSSTKSQEGEGDTIKQRLRNPKKTPTEKFSEITNNISIQTDALPAVPPLCAIPHVTKSHNNVVPPATATSLDIHKNLTVNTNTGDVILYDGTLDNYMKSSTAPIVTSTNPIFFNNNLLMVQPGILQSTPVTSTLTSAVPLDKSYYLVNNSQLLNANHAVKSSTAKELPKLLPKDLTDSNIREYLTLYQCTDDQQSPANTPKPKPLSKSQKKDPLKPQSIQIEILKPTVGETKHQSKDTNPANATEKPASPRPTTPESNKQVARKTTPKSGSHVRALDFNLTPGHTDLPTKPSSPKSSKKKSPSKMSTTKISKSLFGSPSKPKVEDCETKVDVNVEDQSNGKKNGVKDKLASWDSDLRALMGPVKERSPPKKKKKESAKKSTKKTKVDLNKTEMDAKAIEDNLKDMDVGPDKQDGQNVKIETNTNHVDENSVKNEENTEELKTLSVNKIEDSEDQSVMTFTLINCNAKARCKRKCNIDNTISKAVKITKVKEIKSLEIIPDSSNKLILSPSKLNANKRTLVDNIESTEPDGPPSIVVSTCTSDLTASNIPADNACLKTNTNPISNDKSKEVTQKPDEELHPEESNNTAKDGKFTTPDMPRVPNALPVTANCNLTPLLETPMKFLETPVKINELPKTPGANISTNTITPMTKMLNEQLQGVDLLSMQTPKFPLTPSFPFTPFNTKSPYPNRSTDYSTTSSYYQPSDSEQNKSLEALLEECRRLENKQESELEKGVLEEEVQINSSISEKISTFNHSQIARKNLSLVKKDLENSSSEESSSSDEDSSSPSEDETNSSGSLGFSKNETVVVKRATTPYSLRPRKSLSKEEAIHDIVAHAEVKPELGVQPVINSKEAILKEVEEKRKRTIAKFKQGESAPPTRRRKSATEKIKVEPKKTTPQRDIDGKFMAKSKRKATPKPSKIETVKTTKPASVNKRKSKSPMKVPQNEIIRDFTNEDVLLHISSDDDRIRPFDVVETELLESESSLTINHPLNSFQKALDSLKSNMKGKESNDNISDQEAKSLVEGLKQRGIYLVPNKTPRKKNESVLTINETVGYTKIISTSSDLNHEKPKQNDTNQTLHLLKELNNDCQLINKTEAQDKKVAPKPEPQLKNIIPKKKKNNKTEAQDKKVAPKPEPQLKNIIPKKKKNNTPESMAGNKAIQSQQKKDSQNKTTLIPRKQESKPNATKSVAGVKTAGIVNSSHKEGDILSDKAIKQKSETTDKKRKRTQSTTKRRDNTKTATSNKPSISPSVKIEPTKIKESDKISPNKEIVTQPNDETSKDLNKDKSVDSLKGNTDLESKTPPLPNVSDIETDLNMTDSITEEVFDDKNLFEETLSLVYDPDKTSKKTLEEYNLPISNKCFVVEVFGHQIEMSVTSFETILDIPEKQPTEKVKILQNTVISDGNKDTSPLHKLYTHLTTPSSNMDTISPLDNLYSGTNSTRYPVKEVQRLKAVERRRNSMEHKREPKSKRTTRSKSVDYNTLTALLAEKNNINAADDAKTPKKSVSVEKNVKKSSKKDKTVVNSNDKKNVIKDVTGESPNPKPSPREIDDELMNYAICGSERIESDTEDKGRIHKRKATGSIDDTQIKKMKCQEILKHIDVDDFLTQLHGKS</sequence>
<feature type="region of interest" description="Disordered" evidence="1">
    <location>
        <begin position="143"/>
        <end position="189"/>
    </location>
</feature>
<feature type="region of interest" description="Disordered" evidence="1">
    <location>
        <begin position="481"/>
        <end position="677"/>
    </location>
</feature>
<name>A0AAW1IZ49_POPJA</name>
<evidence type="ECO:0008006" key="4">
    <source>
        <dbReference type="Google" id="ProtNLM"/>
    </source>
</evidence>
<feature type="region of interest" description="Disordered" evidence="1">
    <location>
        <begin position="1742"/>
        <end position="1768"/>
    </location>
</feature>
<feature type="compositionally biased region" description="Basic residues" evidence="1">
    <location>
        <begin position="662"/>
        <end position="676"/>
    </location>
</feature>
<feature type="region of interest" description="Disordered" evidence="1">
    <location>
        <begin position="288"/>
        <end position="321"/>
    </location>
</feature>
<feature type="compositionally biased region" description="Basic and acidic residues" evidence="1">
    <location>
        <begin position="1412"/>
        <end position="1423"/>
    </location>
</feature>
<organism evidence="2 3">
    <name type="scientific">Popillia japonica</name>
    <name type="common">Japanese beetle</name>
    <dbReference type="NCBI Taxonomy" id="7064"/>
    <lineage>
        <taxon>Eukaryota</taxon>
        <taxon>Metazoa</taxon>
        <taxon>Ecdysozoa</taxon>
        <taxon>Arthropoda</taxon>
        <taxon>Hexapoda</taxon>
        <taxon>Insecta</taxon>
        <taxon>Pterygota</taxon>
        <taxon>Neoptera</taxon>
        <taxon>Endopterygota</taxon>
        <taxon>Coleoptera</taxon>
        <taxon>Polyphaga</taxon>
        <taxon>Scarabaeiformia</taxon>
        <taxon>Scarabaeidae</taxon>
        <taxon>Rutelinae</taxon>
        <taxon>Popillia</taxon>
    </lineage>
</organism>
<feature type="compositionally biased region" description="Basic and acidic residues" evidence="1">
    <location>
        <begin position="1175"/>
        <end position="1197"/>
    </location>
</feature>
<feature type="compositionally biased region" description="Polar residues" evidence="1">
    <location>
        <begin position="481"/>
        <end position="491"/>
    </location>
</feature>
<protein>
    <recommendedName>
        <fullName evidence="4">LisH domain-containing protein</fullName>
    </recommendedName>
</protein>
<gene>
    <name evidence="2" type="ORF">QE152_g32469</name>
</gene>
<feature type="compositionally biased region" description="Low complexity" evidence="1">
    <location>
        <begin position="973"/>
        <end position="998"/>
    </location>
</feature>
<feature type="compositionally biased region" description="Basic and acidic residues" evidence="1">
    <location>
        <begin position="614"/>
        <end position="625"/>
    </location>
</feature>
<proteinExistence type="predicted"/>
<feature type="compositionally biased region" description="Polar residues" evidence="1">
    <location>
        <begin position="288"/>
        <end position="299"/>
    </location>
</feature>
<feature type="compositionally biased region" description="Acidic residues" evidence="1">
    <location>
        <begin position="1070"/>
        <end position="1084"/>
    </location>
</feature>
<feature type="region of interest" description="Disordered" evidence="1">
    <location>
        <begin position="973"/>
        <end position="1001"/>
    </location>
</feature>
<feature type="compositionally biased region" description="Acidic residues" evidence="1">
    <location>
        <begin position="176"/>
        <end position="189"/>
    </location>
</feature>
<comment type="caution">
    <text evidence="2">The sequence shown here is derived from an EMBL/GenBank/DDBJ whole genome shotgun (WGS) entry which is preliminary data.</text>
</comment>
<feature type="region of interest" description="Disordered" evidence="1">
    <location>
        <begin position="1786"/>
        <end position="1839"/>
    </location>
</feature>
<feature type="compositionally biased region" description="Basic and acidic residues" evidence="1">
    <location>
        <begin position="1545"/>
        <end position="1557"/>
    </location>
</feature>
<feature type="region of interest" description="Disordered" evidence="1">
    <location>
        <begin position="1060"/>
        <end position="1117"/>
    </location>
</feature>
<accession>A0AAW1IZ49</accession>
<feature type="region of interest" description="Disordered" evidence="1">
    <location>
        <begin position="849"/>
        <end position="893"/>
    </location>
</feature>
<feature type="region of interest" description="Disordered" evidence="1">
    <location>
        <begin position="1162"/>
        <end position="1234"/>
    </location>
</feature>
<dbReference type="EMBL" id="JASPKY010000476">
    <property type="protein sequence ID" value="KAK9695584.1"/>
    <property type="molecule type" value="Genomic_DNA"/>
</dbReference>
<feature type="compositionally biased region" description="Basic and acidic residues" evidence="1">
    <location>
        <begin position="1787"/>
        <end position="1826"/>
    </location>
</feature>
<feature type="compositionally biased region" description="Basic and acidic residues" evidence="1">
    <location>
        <begin position="1742"/>
        <end position="1755"/>
    </location>
</feature>
<feature type="compositionally biased region" description="Basic and acidic residues" evidence="1">
    <location>
        <begin position="1568"/>
        <end position="1590"/>
    </location>
</feature>
<feature type="compositionally biased region" description="Basic and acidic residues" evidence="1">
    <location>
        <begin position="858"/>
        <end position="875"/>
    </location>
</feature>
<feature type="region of interest" description="Disordered" evidence="1">
    <location>
        <begin position="1387"/>
        <end position="1602"/>
    </location>
</feature>
<evidence type="ECO:0000313" key="2">
    <source>
        <dbReference type="EMBL" id="KAK9695584.1"/>
    </source>
</evidence>
<feature type="compositionally biased region" description="Polar residues" evidence="1">
    <location>
        <begin position="1529"/>
        <end position="1540"/>
    </location>
</feature>
<feature type="compositionally biased region" description="Low complexity" evidence="1">
    <location>
        <begin position="596"/>
        <end position="606"/>
    </location>
</feature>
<dbReference type="Proteomes" id="UP001458880">
    <property type="component" value="Unassembled WGS sequence"/>
</dbReference>
<feature type="compositionally biased region" description="Basic and acidic residues" evidence="1">
    <location>
        <begin position="1492"/>
        <end position="1512"/>
    </location>
</feature>
<evidence type="ECO:0000256" key="1">
    <source>
        <dbReference type="SAM" id="MobiDB-lite"/>
    </source>
</evidence>
<evidence type="ECO:0000313" key="3">
    <source>
        <dbReference type="Proteomes" id="UP001458880"/>
    </source>
</evidence>